<dbReference type="EMBL" id="QGKX02001290">
    <property type="protein sequence ID" value="KAF3539675.1"/>
    <property type="molecule type" value="Genomic_DNA"/>
</dbReference>
<dbReference type="Proteomes" id="UP000712600">
    <property type="component" value="Unassembled WGS sequence"/>
</dbReference>
<protein>
    <submittedName>
        <fullName evidence="2">Uncharacterized protein</fullName>
    </submittedName>
</protein>
<feature type="transmembrane region" description="Helical" evidence="1">
    <location>
        <begin position="20"/>
        <end position="45"/>
    </location>
</feature>
<reference evidence="2" key="1">
    <citation type="submission" date="2019-12" db="EMBL/GenBank/DDBJ databases">
        <title>Genome sequencing and annotation of Brassica cretica.</title>
        <authorList>
            <person name="Studholme D.J."/>
            <person name="Sarris P."/>
        </authorList>
    </citation>
    <scope>NUCLEOTIDE SEQUENCE</scope>
    <source>
        <strain evidence="2">PFS-109/04</strain>
        <tissue evidence="2">Leaf</tissue>
    </source>
</reference>
<keyword evidence="1" id="KW-0472">Membrane</keyword>
<evidence type="ECO:0000313" key="3">
    <source>
        <dbReference type="Proteomes" id="UP000712600"/>
    </source>
</evidence>
<evidence type="ECO:0000313" key="2">
    <source>
        <dbReference type="EMBL" id="KAF3539675.1"/>
    </source>
</evidence>
<organism evidence="2 3">
    <name type="scientific">Brassica cretica</name>
    <name type="common">Mustard</name>
    <dbReference type="NCBI Taxonomy" id="69181"/>
    <lineage>
        <taxon>Eukaryota</taxon>
        <taxon>Viridiplantae</taxon>
        <taxon>Streptophyta</taxon>
        <taxon>Embryophyta</taxon>
        <taxon>Tracheophyta</taxon>
        <taxon>Spermatophyta</taxon>
        <taxon>Magnoliopsida</taxon>
        <taxon>eudicotyledons</taxon>
        <taxon>Gunneridae</taxon>
        <taxon>Pentapetalae</taxon>
        <taxon>rosids</taxon>
        <taxon>malvids</taxon>
        <taxon>Brassicales</taxon>
        <taxon>Brassicaceae</taxon>
        <taxon>Brassiceae</taxon>
        <taxon>Brassica</taxon>
    </lineage>
</organism>
<keyword evidence="1" id="KW-0812">Transmembrane</keyword>
<sequence length="157" mass="17453">MPPIKHGTTKFPGSLFVSSVILYLIFSLIWWNILLMSSSVSLISLKNIYNMWLLSSDDLEPFISLPQGYSHSSLINLHRLGCIFRLLTDIQRGAHRSKTEDDCRSPVGSLSRSVSGSLCRSMLKRKGLGGRGCLAVNSSWVMILTVSNDATDFVDRC</sequence>
<gene>
    <name evidence="2" type="ORF">F2Q69_00022708</name>
</gene>
<name>A0A8S9Q7E5_BRACR</name>
<comment type="caution">
    <text evidence="2">The sequence shown here is derived from an EMBL/GenBank/DDBJ whole genome shotgun (WGS) entry which is preliminary data.</text>
</comment>
<evidence type="ECO:0000256" key="1">
    <source>
        <dbReference type="SAM" id="Phobius"/>
    </source>
</evidence>
<accession>A0A8S9Q7E5</accession>
<keyword evidence="1" id="KW-1133">Transmembrane helix</keyword>
<dbReference type="AlphaFoldDB" id="A0A8S9Q7E5"/>
<proteinExistence type="predicted"/>